<gene>
    <name evidence="1" type="ORF">RFULGI_LOCUS7579</name>
</gene>
<protein>
    <submittedName>
        <fullName evidence="1">4028_t:CDS:1</fullName>
    </submittedName>
</protein>
<proteinExistence type="predicted"/>
<keyword evidence="2" id="KW-1185">Reference proteome</keyword>
<dbReference type="Proteomes" id="UP000789396">
    <property type="component" value="Unassembled WGS sequence"/>
</dbReference>
<comment type="caution">
    <text evidence="1">The sequence shown here is derived from an EMBL/GenBank/DDBJ whole genome shotgun (WGS) entry which is preliminary data.</text>
</comment>
<organism evidence="1 2">
    <name type="scientific">Racocetra fulgida</name>
    <dbReference type="NCBI Taxonomy" id="60492"/>
    <lineage>
        <taxon>Eukaryota</taxon>
        <taxon>Fungi</taxon>
        <taxon>Fungi incertae sedis</taxon>
        <taxon>Mucoromycota</taxon>
        <taxon>Glomeromycotina</taxon>
        <taxon>Glomeromycetes</taxon>
        <taxon>Diversisporales</taxon>
        <taxon>Gigasporaceae</taxon>
        <taxon>Racocetra</taxon>
    </lineage>
</organism>
<feature type="non-terminal residue" evidence="1">
    <location>
        <position position="132"/>
    </location>
</feature>
<evidence type="ECO:0000313" key="1">
    <source>
        <dbReference type="EMBL" id="CAG8627071.1"/>
    </source>
</evidence>
<accession>A0A9N9D4X8</accession>
<reference evidence="1" key="1">
    <citation type="submission" date="2021-06" db="EMBL/GenBank/DDBJ databases">
        <authorList>
            <person name="Kallberg Y."/>
            <person name="Tangrot J."/>
            <person name="Rosling A."/>
        </authorList>
    </citation>
    <scope>NUCLEOTIDE SEQUENCE</scope>
    <source>
        <strain evidence="1">IN212</strain>
    </source>
</reference>
<dbReference type="EMBL" id="CAJVPZ010011132">
    <property type="protein sequence ID" value="CAG8627071.1"/>
    <property type="molecule type" value="Genomic_DNA"/>
</dbReference>
<evidence type="ECO:0000313" key="2">
    <source>
        <dbReference type="Proteomes" id="UP000789396"/>
    </source>
</evidence>
<sequence>MNSQKEICKCNTCLIINPNGRILSKRIKRQYEKAKKYIYDKNGIIIRKVYSKKKRVNKSNNRKKSQYNEQQNLEYKNLEYENLELEQFGNLEQNNCLEQYEDLEYNDKCLELYNDELINYDLDNHNLAQDIE</sequence>
<name>A0A9N9D4X8_9GLOM</name>
<dbReference type="AlphaFoldDB" id="A0A9N9D4X8"/>